<reference evidence="14" key="2">
    <citation type="submission" date="2022-01" db="EMBL/GenBank/DDBJ databases">
        <authorList>
            <person name="Yamashiro T."/>
            <person name="Shiraishi A."/>
            <person name="Satake H."/>
            <person name="Nakayama K."/>
        </authorList>
    </citation>
    <scope>NUCLEOTIDE SEQUENCE</scope>
</reference>
<keyword evidence="6" id="KW-0223">Dioxygenase</keyword>
<dbReference type="PROSITE" id="PS50095">
    <property type="entry name" value="PLAT"/>
    <property type="match status" value="2"/>
</dbReference>
<dbReference type="InterPro" id="IPR000907">
    <property type="entry name" value="LipOase"/>
</dbReference>
<evidence type="ECO:0000256" key="9">
    <source>
        <dbReference type="ARBA" id="ARBA00023160"/>
    </source>
</evidence>
<dbReference type="SUPFAM" id="SSF49723">
    <property type="entry name" value="Lipase/lipooxygenase domain (PLAT/LH2 domain)"/>
    <property type="match status" value="2"/>
</dbReference>
<organism evidence="14 15">
    <name type="scientific">Tanacetum coccineum</name>
    <dbReference type="NCBI Taxonomy" id="301880"/>
    <lineage>
        <taxon>Eukaryota</taxon>
        <taxon>Viridiplantae</taxon>
        <taxon>Streptophyta</taxon>
        <taxon>Embryophyta</taxon>
        <taxon>Tracheophyta</taxon>
        <taxon>Spermatophyta</taxon>
        <taxon>Magnoliopsida</taxon>
        <taxon>eudicotyledons</taxon>
        <taxon>Gunneridae</taxon>
        <taxon>Pentapetalae</taxon>
        <taxon>asterids</taxon>
        <taxon>campanulids</taxon>
        <taxon>Asterales</taxon>
        <taxon>Asteraceae</taxon>
        <taxon>Asteroideae</taxon>
        <taxon>Anthemideae</taxon>
        <taxon>Anthemidinae</taxon>
        <taxon>Tanacetum</taxon>
    </lineage>
</organism>
<feature type="domain" description="Lipoxygenase" evidence="13">
    <location>
        <begin position="461"/>
        <end position="556"/>
    </location>
</feature>
<evidence type="ECO:0000256" key="4">
    <source>
        <dbReference type="ARBA" id="ARBA00022767"/>
    </source>
</evidence>
<keyword evidence="2" id="KW-0444">Lipid biosynthesis</keyword>
<comment type="caution">
    <text evidence="14">The sequence shown here is derived from an EMBL/GenBank/DDBJ whole genome shotgun (WGS) entry which is preliminary data.</text>
</comment>
<feature type="domain" description="Lipoxygenase" evidence="13">
    <location>
        <begin position="142"/>
        <end position="357"/>
    </location>
</feature>
<keyword evidence="4" id="KW-0925">Oxylipin biosynthesis</keyword>
<dbReference type="EMBL" id="BQNB010019133">
    <property type="protein sequence ID" value="GJT82058.1"/>
    <property type="molecule type" value="Genomic_DNA"/>
</dbReference>
<evidence type="ECO:0000256" key="6">
    <source>
        <dbReference type="ARBA" id="ARBA00022964"/>
    </source>
</evidence>
<keyword evidence="9" id="KW-0275">Fatty acid biosynthesis</keyword>
<dbReference type="InterPro" id="IPR001024">
    <property type="entry name" value="PLAT/LH2_dom"/>
</dbReference>
<evidence type="ECO:0000259" key="12">
    <source>
        <dbReference type="PROSITE" id="PS50095"/>
    </source>
</evidence>
<name>A0ABQ5H4Q9_9ASTR</name>
<evidence type="ECO:0000256" key="7">
    <source>
        <dbReference type="ARBA" id="ARBA00023002"/>
    </source>
</evidence>
<evidence type="ECO:0000313" key="15">
    <source>
        <dbReference type="Proteomes" id="UP001151760"/>
    </source>
</evidence>
<keyword evidence="8" id="KW-0443">Lipid metabolism</keyword>
<evidence type="ECO:0000313" key="14">
    <source>
        <dbReference type="EMBL" id="GJT82058.1"/>
    </source>
</evidence>
<evidence type="ECO:0000256" key="11">
    <source>
        <dbReference type="SAM" id="MobiDB-lite"/>
    </source>
</evidence>
<dbReference type="InterPro" id="IPR036392">
    <property type="entry name" value="PLAT/LH2_dom_sf"/>
</dbReference>
<dbReference type="InterPro" id="IPR027433">
    <property type="entry name" value="Lipoxygenase_dom_3"/>
</dbReference>
<dbReference type="Pfam" id="PF00305">
    <property type="entry name" value="Lipoxygenase"/>
    <property type="match status" value="2"/>
</dbReference>
<dbReference type="InterPro" id="IPR013819">
    <property type="entry name" value="LipOase_C"/>
</dbReference>
<dbReference type="Gene3D" id="4.10.375.10">
    <property type="entry name" value="Lipoxygenase-1, Domain 2"/>
    <property type="match status" value="2"/>
</dbReference>
<sequence>MSRLTKDDSSDFKLLYFVAVSRGAVYKKVRELNVRLLLSYLVRVSWRWLSVVSALDCMIIDTVQQSRAFRAQIGMESDVSVLESDFGVPGAITITNKHQKEFYLESITIEGFACGPVYFPCNSWVQSVNDHAEPRIFFSNQPYLPDQTPAGIKLLREKELRDLRGDGTGVRKLSDRIYDYDVYNDLGNPDRGNDFIRPLLGGQKIPYPRRCRTGRAPSDTDISAESRVEKPFPLYVPRDEQFDESKQNTFSTSRLKAVLHNLLPSMVASISKKHDFKGFSQIESLYSEGVLLKLGLQDDLIKKLRLPNLVTRLHESSQGGGLLKYDTPKILSKDRLSWLRDDEFACQALAGVNPVSLLGGILEIDSKTRAPKKSKEAVLKDRSQKANLKSEKVNYTSDILVESDFGVPGAITITNKHQKEFYLESITIEGFECGPVYFPCNSWVQSVNDHAEPRIFFSNQPYLPDQTPAGIKLLREKELRDLRGDGTGVRKLSDRIYDYDVYNDLGNPDRGNDFIRPLLGGQKIPYPRRCRTGRAPSDTDISAESRVEKPFPLYVP</sequence>
<evidence type="ECO:0000256" key="3">
    <source>
        <dbReference type="ARBA" id="ARBA00022723"/>
    </source>
</evidence>
<evidence type="ECO:0000256" key="8">
    <source>
        <dbReference type="ARBA" id="ARBA00023098"/>
    </source>
</evidence>
<feature type="domain" description="PLAT" evidence="12">
    <location>
        <begin position="342"/>
        <end position="458"/>
    </location>
</feature>
<dbReference type="Proteomes" id="UP001151760">
    <property type="component" value="Unassembled WGS sequence"/>
</dbReference>
<dbReference type="SUPFAM" id="SSF48484">
    <property type="entry name" value="Lipoxigenase"/>
    <property type="match status" value="2"/>
</dbReference>
<keyword evidence="5" id="KW-0276">Fatty acid metabolism</keyword>
<evidence type="ECO:0000259" key="13">
    <source>
        <dbReference type="PROSITE" id="PS51393"/>
    </source>
</evidence>
<dbReference type="Pfam" id="PF01477">
    <property type="entry name" value="PLAT"/>
    <property type="match status" value="2"/>
</dbReference>
<evidence type="ECO:0000256" key="1">
    <source>
        <dbReference type="ARBA" id="ARBA00009419"/>
    </source>
</evidence>
<dbReference type="SMART" id="SM00308">
    <property type="entry name" value="LH2"/>
    <property type="match status" value="2"/>
</dbReference>
<gene>
    <name evidence="14" type="ORF">Tco_1056400</name>
</gene>
<dbReference type="InterPro" id="IPR001246">
    <property type="entry name" value="LipOase_plant"/>
</dbReference>
<keyword evidence="3" id="KW-0479">Metal-binding</keyword>
<dbReference type="PROSITE" id="PS51393">
    <property type="entry name" value="LIPOXYGENASE_3"/>
    <property type="match status" value="2"/>
</dbReference>
<accession>A0ABQ5H4Q9</accession>
<dbReference type="PANTHER" id="PTHR11771">
    <property type="entry name" value="LIPOXYGENASE"/>
    <property type="match status" value="1"/>
</dbReference>
<keyword evidence="15" id="KW-1185">Reference proteome</keyword>
<reference evidence="14" key="1">
    <citation type="journal article" date="2022" name="Int. J. Mol. Sci.">
        <title>Draft Genome of Tanacetum Coccineum: Genomic Comparison of Closely Related Tanacetum-Family Plants.</title>
        <authorList>
            <person name="Yamashiro T."/>
            <person name="Shiraishi A."/>
            <person name="Nakayama K."/>
            <person name="Satake H."/>
        </authorList>
    </citation>
    <scope>NUCLEOTIDE SEQUENCE</scope>
</reference>
<comment type="caution">
    <text evidence="10">Lacks conserved residue(s) required for the propagation of feature annotation.</text>
</comment>
<protein>
    <submittedName>
        <fullName evidence="14">Linoleate 13S-lipoxygenase 3-1, chloroplastic-like protein</fullName>
    </submittedName>
</protein>
<keyword evidence="7" id="KW-0560">Oxidoreductase</keyword>
<dbReference type="Gene3D" id="2.60.60.20">
    <property type="entry name" value="PLAT/LH2 domain"/>
    <property type="match status" value="2"/>
</dbReference>
<evidence type="ECO:0000256" key="10">
    <source>
        <dbReference type="PROSITE-ProRule" id="PRU00152"/>
    </source>
</evidence>
<proteinExistence type="inferred from homology"/>
<feature type="region of interest" description="Disordered" evidence="11">
    <location>
        <begin position="527"/>
        <end position="556"/>
    </location>
</feature>
<feature type="domain" description="PLAT" evidence="12">
    <location>
        <begin position="14"/>
        <end position="139"/>
    </location>
</feature>
<dbReference type="Gene3D" id="4.10.372.10">
    <property type="entry name" value="Lipoxygenase-1, Domain 3"/>
    <property type="match status" value="1"/>
</dbReference>
<dbReference type="InterPro" id="IPR036226">
    <property type="entry name" value="LipOase_C_sf"/>
</dbReference>
<evidence type="ECO:0000256" key="2">
    <source>
        <dbReference type="ARBA" id="ARBA00022516"/>
    </source>
</evidence>
<comment type="similarity">
    <text evidence="1">Belongs to the lipoxygenase family.</text>
</comment>
<dbReference type="PRINTS" id="PR00468">
    <property type="entry name" value="PLTLPOXGNASE"/>
</dbReference>
<evidence type="ECO:0000256" key="5">
    <source>
        <dbReference type="ARBA" id="ARBA00022832"/>
    </source>
</evidence>